<proteinExistence type="predicted"/>
<evidence type="ECO:0000313" key="2">
    <source>
        <dbReference type="Proteomes" id="UP001055879"/>
    </source>
</evidence>
<protein>
    <submittedName>
        <fullName evidence="1">Uncharacterized protein</fullName>
    </submittedName>
</protein>
<evidence type="ECO:0000313" key="1">
    <source>
        <dbReference type="EMBL" id="KAI3770931.1"/>
    </source>
</evidence>
<dbReference type="EMBL" id="CM042047">
    <property type="protein sequence ID" value="KAI3770931.1"/>
    <property type="molecule type" value="Genomic_DNA"/>
</dbReference>
<reference evidence="1 2" key="2">
    <citation type="journal article" date="2022" name="Mol. Ecol. Resour.">
        <title>The genomes of chicory, endive, great burdock and yacon provide insights into Asteraceae paleo-polyploidization history and plant inulin production.</title>
        <authorList>
            <person name="Fan W."/>
            <person name="Wang S."/>
            <person name="Wang H."/>
            <person name="Wang A."/>
            <person name="Jiang F."/>
            <person name="Liu H."/>
            <person name="Zhao H."/>
            <person name="Xu D."/>
            <person name="Zhang Y."/>
        </authorList>
    </citation>
    <scope>NUCLEOTIDE SEQUENCE [LARGE SCALE GENOMIC DNA]</scope>
    <source>
        <strain evidence="2">cv. Niubang</strain>
    </source>
</reference>
<gene>
    <name evidence="1" type="ORF">L6452_02079</name>
</gene>
<accession>A0ACB9FIU9</accession>
<name>A0ACB9FIU9_ARCLA</name>
<organism evidence="1 2">
    <name type="scientific">Arctium lappa</name>
    <name type="common">Greater burdock</name>
    <name type="synonym">Lappa major</name>
    <dbReference type="NCBI Taxonomy" id="4217"/>
    <lineage>
        <taxon>Eukaryota</taxon>
        <taxon>Viridiplantae</taxon>
        <taxon>Streptophyta</taxon>
        <taxon>Embryophyta</taxon>
        <taxon>Tracheophyta</taxon>
        <taxon>Spermatophyta</taxon>
        <taxon>Magnoliopsida</taxon>
        <taxon>eudicotyledons</taxon>
        <taxon>Gunneridae</taxon>
        <taxon>Pentapetalae</taxon>
        <taxon>asterids</taxon>
        <taxon>campanulids</taxon>
        <taxon>Asterales</taxon>
        <taxon>Asteraceae</taxon>
        <taxon>Carduoideae</taxon>
        <taxon>Cardueae</taxon>
        <taxon>Arctiinae</taxon>
        <taxon>Arctium</taxon>
    </lineage>
</organism>
<comment type="caution">
    <text evidence="1">The sequence shown here is derived from an EMBL/GenBank/DDBJ whole genome shotgun (WGS) entry which is preliminary data.</text>
</comment>
<keyword evidence="2" id="KW-1185">Reference proteome</keyword>
<sequence length="155" mass="17139">MESSPEKESVESEGESDEVADSLLIRGLKLIWMSALRTAEIRTTRPSPVAASSSDLRRLTTANHRPNTYIYSLDHLRQLCFSALIFVDFREHIGVGLLGLSWVVVLSSRSGSSEVLRLVVSKNHGSIPWALLLSCFLEPCYTIVEPSRVSECSSS</sequence>
<reference evidence="2" key="1">
    <citation type="journal article" date="2022" name="Mol. Ecol. Resour.">
        <title>The genomes of chicory, endive, great burdock and yacon provide insights into Asteraceae palaeo-polyploidization history and plant inulin production.</title>
        <authorList>
            <person name="Fan W."/>
            <person name="Wang S."/>
            <person name="Wang H."/>
            <person name="Wang A."/>
            <person name="Jiang F."/>
            <person name="Liu H."/>
            <person name="Zhao H."/>
            <person name="Xu D."/>
            <person name="Zhang Y."/>
        </authorList>
    </citation>
    <scope>NUCLEOTIDE SEQUENCE [LARGE SCALE GENOMIC DNA]</scope>
    <source>
        <strain evidence="2">cv. Niubang</strain>
    </source>
</reference>
<dbReference type="Proteomes" id="UP001055879">
    <property type="component" value="Linkage Group LG01"/>
</dbReference>